<sequence>MFYKWTVITYEHDQKCRVALEVIQCP</sequence>
<reference evidence="1" key="2">
    <citation type="journal article" date="2015" name="Data Brief">
        <title>Shoot transcriptome of the giant reed, Arundo donax.</title>
        <authorList>
            <person name="Barrero R.A."/>
            <person name="Guerrero F.D."/>
            <person name="Moolhuijzen P."/>
            <person name="Goolsby J.A."/>
            <person name="Tidwell J."/>
            <person name="Bellgard S.E."/>
            <person name="Bellgard M.I."/>
        </authorList>
    </citation>
    <scope>NUCLEOTIDE SEQUENCE</scope>
    <source>
        <tissue evidence="1">Shoot tissue taken approximately 20 cm above the soil surface</tissue>
    </source>
</reference>
<protein>
    <submittedName>
        <fullName evidence="1">Uncharacterized protein</fullName>
    </submittedName>
</protein>
<dbReference type="AlphaFoldDB" id="A0A0A9H629"/>
<dbReference type="EMBL" id="GBRH01167575">
    <property type="protein sequence ID" value="JAE30321.1"/>
    <property type="molecule type" value="Transcribed_RNA"/>
</dbReference>
<name>A0A0A9H629_ARUDO</name>
<evidence type="ECO:0000313" key="1">
    <source>
        <dbReference type="EMBL" id="JAE30321.1"/>
    </source>
</evidence>
<organism evidence="1">
    <name type="scientific">Arundo donax</name>
    <name type="common">Giant reed</name>
    <name type="synonym">Donax arundinaceus</name>
    <dbReference type="NCBI Taxonomy" id="35708"/>
    <lineage>
        <taxon>Eukaryota</taxon>
        <taxon>Viridiplantae</taxon>
        <taxon>Streptophyta</taxon>
        <taxon>Embryophyta</taxon>
        <taxon>Tracheophyta</taxon>
        <taxon>Spermatophyta</taxon>
        <taxon>Magnoliopsida</taxon>
        <taxon>Liliopsida</taxon>
        <taxon>Poales</taxon>
        <taxon>Poaceae</taxon>
        <taxon>PACMAD clade</taxon>
        <taxon>Arundinoideae</taxon>
        <taxon>Arundineae</taxon>
        <taxon>Arundo</taxon>
    </lineage>
</organism>
<accession>A0A0A9H629</accession>
<reference evidence="1" key="1">
    <citation type="submission" date="2014-09" db="EMBL/GenBank/DDBJ databases">
        <authorList>
            <person name="Magalhaes I.L.F."/>
            <person name="Oliveira U."/>
            <person name="Santos F.R."/>
            <person name="Vidigal T.H.D.A."/>
            <person name="Brescovit A.D."/>
            <person name="Santos A.J."/>
        </authorList>
    </citation>
    <scope>NUCLEOTIDE SEQUENCE</scope>
    <source>
        <tissue evidence="1">Shoot tissue taken approximately 20 cm above the soil surface</tissue>
    </source>
</reference>
<proteinExistence type="predicted"/>